<evidence type="ECO:0000313" key="2">
    <source>
        <dbReference type="EMBL" id="TGY69134.1"/>
    </source>
</evidence>
<accession>A0A4S2FJT4</accession>
<dbReference type="GO" id="GO:0016758">
    <property type="term" value="F:hexosyltransferase activity"/>
    <property type="evidence" value="ECO:0007669"/>
    <property type="project" value="UniProtKB-ARBA"/>
</dbReference>
<dbReference type="SUPFAM" id="SSF53448">
    <property type="entry name" value="Nucleotide-diphospho-sugar transferases"/>
    <property type="match status" value="1"/>
</dbReference>
<dbReference type="RefSeq" id="WP_135952141.1">
    <property type="nucleotide sequence ID" value="NZ_CAOOJZ010000083.1"/>
</dbReference>
<evidence type="ECO:0000313" key="3">
    <source>
        <dbReference type="Proteomes" id="UP000310760"/>
    </source>
</evidence>
<sequence length="282" mass="33372">MNMHKFTIITVNYNNAHGLRLTIESVVKQCYRNFEYIVIDGGSTDGSVDVIKDYQNEIDYWVSEQDEGIYNAMNKGILLSHGEYLNFMNSGDTFFSDTVLENVARQTNEAQIIWGNTCYQFKNKRYTEFNENSPVTMLALEAWGSINHQATFIRRDLFSTELYDESFKIFADYDFFLKKMVYENCSVKRIEDIIVSYNTDGISANASTREMRMQERKRAQRKYFPERVVQDYFYLRPFSMHPDFLNLMHSIAEKKYLFPIVFYVNRLLLKSYLLVKNFIALR</sequence>
<dbReference type="PANTHER" id="PTHR22916">
    <property type="entry name" value="GLYCOSYLTRANSFERASE"/>
    <property type="match status" value="1"/>
</dbReference>
<dbReference type="InterPro" id="IPR029044">
    <property type="entry name" value="Nucleotide-diphossugar_trans"/>
</dbReference>
<comment type="caution">
    <text evidence="2">The sequence shown here is derived from an EMBL/GenBank/DDBJ whole genome shotgun (WGS) entry which is preliminary data.</text>
</comment>
<dbReference type="CDD" id="cd06433">
    <property type="entry name" value="GT_2_WfgS_like"/>
    <property type="match status" value="1"/>
</dbReference>
<reference evidence="2 3" key="1">
    <citation type="submission" date="2019-04" db="EMBL/GenBank/DDBJ databases">
        <title>Microbes associate with the intestines of laboratory mice.</title>
        <authorList>
            <person name="Navarre W."/>
            <person name="Wong E."/>
            <person name="Huang K."/>
            <person name="Tropini C."/>
            <person name="Ng K."/>
            <person name="Yu B."/>
        </authorList>
    </citation>
    <scope>NUCLEOTIDE SEQUENCE [LARGE SCALE GENOMIC DNA]</scope>
    <source>
        <strain evidence="2 3">NM22_B1</strain>
    </source>
</reference>
<name>A0A4S2FJT4_9BACT</name>
<dbReference type="Proteomes" id="UP000310760">
    <property type="component" value="Unassembled WGS sequence"/>
</dbReference>
<gene>
    <name evidence="2" type="ORF">E5339_14200</name>
</gene>
<dbReference type="EMBL" id="SRYJ01000032">
    <property type="protein sequence ID" value="TGY69134.1"/>
    <property type="molecule type" value="Genomic_DNA"/>
</dbReference>
<dbReference type="InterPro" id="IPR001173">
    <property type="entry name" value="Glyco_trans_2-like"/>
</dbReference>
<keyword evidence="2" id="KW-0808">Transferase</keyword>
<proteinExistence type="predicted"/>
<dbReference type="PANTHER" id="PTHR22916:SF67">
    <property type="entry name" value="COLANIC ACID BIOSYNTHESIS GLYCOSYL TRANSFERASE WCAE-RELATED"/>
    <property type="match status" value="1"/>
</dbReference>
<evidence type="ECO:0000259" key="1">
    <source>
        <dbReference type="Pfam" id="PF00535"/>
    </source>
</evidence>
<dbReference type="Pfam" id="PF00535">
    <property type="entry name" value="Glycos_transf_2"/>
    <property type="match status" value="1"/>
</dbReference>
<dbReference type="Gene3D" id="3.90.550.10">
    <property type="entry name" value="Spore Coat Polysaccharide Biosynthesis Protein SpsA, Chain A"/>
    <property type="match status" value="1"/>
</dbReference>
<organism evidence="2 3">
    <name type="scientific">Phocaeicola sartorii</name>
    <dbReference type="NCBI Taxonomy" id="671267"/>
    <lineage>
        <taxon>Bacteria</taxon>
        <taxon>Pseudomonadati</taxon>
        <taxon>Bacteroidota</taxon>
        <taxon>Bacteroidia</taxon>
        <taxon>Bacteroidales</taxon>
        <taxon>Bacteroidaceae</taxon>
        <taxon>Phocaeicola</taxon>
    </lineage>
</organism>
<protein>
    <submittedName>
        <fullName evidence="2">Glycosyltransferase</fullName>
    </submittedName>
</protein>
<dbReference type="AlphaFoldDB" id="A0A4S2FJT4"/>
<feature type="domain" description="Glycosyltransferase 2-like" evidence="1">
    <location>
        <begin position="7"/>
        <end position="142"/>
    </location>
</feature>